<keyword evidence="3" id="KW-1185">Reference proteome</keyword>
<feature type="region of interest" description="Disordered" evidence="1">
    <location>
        <begin position="1"/>
        <end position="41"/>
    </location>
</feature>
<feature type="compositionally biased region" description="Basic and acidic residues" evidence="1">
    <location>
        <begin position="19"/>
        <end position="28"/>
    </location>
</feature>
<evidence type="ECO:0000313" key="2">
    <source>
        <dbReference type="EMBL" id="CAB1441961.1"/>
    </source>
</evidence>
<feature type="compositionally biased region" description="Polar residues" evidence="1">
    <location>
        <begin position="31"/>
        <end position="41"/>
    </location>
</feature>
<dbReference type="EMBL" id="CADEAL010002746">
    <property type="protein sequence ID" value="CAB1441961.1"/>
    <property type="molecule type" value="Genomic_DNA"/>
</dbReference>
<protein>
    <submittedName>
        <fullName evidence="2">Uncharacterized protein</fullName>
    </submittedName>
</protein>
<name>A0A9N7YY29_PLEPL</name>
<feature type="region of interest" description="Disordered" evidence="1">
    <location>
        <begin position="54"/>
        <end position="84"/>
    </location>
</feature>
<dbReference type="Proteomes" id="UP001153269">
    <property type="component" value="Unassembled WGS sequence"/>
</dbReference>
<organism evidence="2 3">
    <name type="scientific">Pleuronectes platessa</name>
    <name type="common">European plaice</name>
    <dbReference type="NCBI Taxonomy" id="8262"/>
    <lineage>
        <taxon>Eukaryota</taxon>
        <taxon>Metazoa</taxon>
        <taxon>Chordata</taxon>
        <taxon>Craniata</taxon>
        <taxon>Vertebrata</taxon>
        <taxon>Euteleostomi</taxon>
        <taxon>Actinopterygii</taxon>
        <taxon>Neopterygii</taxon>
        <taxon>Teleostei</taxon>
        <taxon>Neoteleostei</taxon>
        <taxon>Acanthomorphata</taxon>
        <taxon>Carangaria</taxon>
        <taxon>Pleuronectiformes</taxon>
        <taxon>Pleuronectoidei</taxon>
        <taxon>Pleuronectidae</taxon>
        <taxon>Pleuronectes</taxon>
    </lineage>
</organism>
<sequence>MSGSRSRARMPRPVGGHQRILDRAKTREPAGTTSPSPSVPQICSETLCLVSSSSQSQWAEGDPDQEHVAHAGQDQSAETPPGWITSRSLFSFTEIKTAALDINIFFPPSLPPSTPPTITRHERRESSHFHFLSRAMRCSDRCSVQTDVSSRPRCDCGPDISHGSTSDDQGPLDS</sequence>
<proteinExistence type="predicted"/>
<gene>
    <name evidence="2" type="ORF">PLEPLA_LOCUS29677</name>
</gene>
<reference evidence="2" key="1">
    <citation type="submission" date="2020-03" db="EMBL/GenBank/DDBJ databases">
        <authorList>
            <person name="Weist P."/>
        </authorList>
    </citation>
    <scope>NUCLEOTIDE SEQUENCE</scope>
</reference>
<comment type="caution">
    <text evidence="2">The sequence shown here is derived from an EMBL/GenBank/DDBJ whole genome shotgun (WGS) entry which is preliminary data.</text>
</comment>
<accession>A0A9N7YY29</accession>
<feature type="compositionally biased region" description="Basic residues" evidence="1">
    <location>
        <begin position="1"/>
        <end position="10"/>
    </location>
</feature>
<evidence type="ECO:0000313" key="3">
    <source>
        <dbReference type="Proteomes" id="UP001153269"/>
    </source>
</evidence>
<evidence type="ECO:0000256" key="1">
    <source>
        <dbReference type="SAM" id="MobiDB-lite"/>
    </source>
</evidence>
<dbReference type="AlphaFoldDB" id="A0A9N7YY29"/>
<feature type="region of interest" description="Disordered" evidence="1">
    <location>
        <begin position="147"/>
        <end position="174"/>
    </location>
</feature>